<gene>
    <name evidence="2" type="ORF">B1A_16290</name>
</gene>
<sequence>MPGDEYPKFRAAAIQAAPVFLDRDATVRKLDGLVAGAAQAGADL</sequence>
<reference evidence="2" key="1">
    <citation type="submission" date="2013-08" db="EMBL/GenBank/DDBJ databases">
        <authorList>
            <person name="Mendez C."/>
            <person name="Richter M."/>
            <person name="Ferrer M."/>
            <person name="Sanchez J."/>
        </authorList>
    </citation>
    <scope>NUCLEOTIDE SEQUENCE</scope>
</reference>
<organism evidence="2">
    <name type="scientific">mine drainage metagenome</name>
    <dbReference type="NCBI Taxonomy" id="410659"/>
    <lineage>
        <taxon>unclassified sequences</taxon>
        <taxon>metagenomes</taxon>
        <taxon>ecological metagenomes</taxon>
    </lineage>
</organism>
<dbReference type="InterPro" id="IPR036526">
    <property type="entry name" value="C-N_Hydrolase_sf"/>
</dbReference>
<dbReference type="EMBL" id="AUZX01011969">
    <property type="protein sequence ID" value="EQD40872.1"/>
    <property type="molecule type" value="Genomic_DNA"/>
</dbReference>
<proteinExistence type="predicted"/>
<comment type="caution">
    <text evidence="2">The sequence shown here is derived from an EMBL/GenBank/DDBJ whole genome shotgun (WGS) entry which is preliminary data.</text>
</comment>
<feature type="domain" description="CN hydrolase" evidence="1">
    <location>
        <begin position="9"/>
        <end position="44"/>
    </location>
</feature>
<dbReference type="AlphaFoldDB" id="T0Z9W4"/>
<feature type="non-terminal residue" evidence="2">
    <location>
        <position position="44"/>
    </location>
</feature>
<dbReference type="SUPFAM" id="SSF56317">
    <property type="entry name" value="Carbon-nitrogen hydrolase"/>
    <property type="match status" value="1"/>
</dbReference>
<keyword evidence="2" id="KW-0808">Transferase</keyword>
<name>T0Z9W4_9ZZZZ</name>
<keyword evidence="2" id="KW-0449">Lipoprotein</keyword>
<evidence type="ECO:0000259" key="1">
    <source>
        <dbReference type="PROSITE" id="PS50263"/>
    </source>
</evidence>
<protein>
    <submittedName>
        <fullName evidence="2">Nitrilase/cyanide hydratase and apolipoprotein N-acyltransferase domain protein</fullName>
    </submittedName>
</protein>
<dbReference type="PROSITE" id="PS50263">
    <property type="entry name" value="CN_HYDROLASE"/>
    <property type="match status" value="1"/>
</dbReference>
<dbReference type="Gene3D" id="3.60.110.10">
    <property type="entry name" value="Carbon-nitrogen hydrolase"/>
    <property type="match status" value="1"/>
</dbReference>
<dbReference type="GO" id="GO:0016746">
    <property type="term" value="F:acyltransferase activity"/>
    <property type="evidence" value="ECO:0007669"/>
    <property type="project" value="UniProtKB-KW"/>
</dbReference>
<dbReference type="InterPro" id="IPR003010">
    <property type="entry name" value="C-N_Hydrolase"/>
</dbReference>
<keyword evidence="2" id="KW-0012">Acyltransferase</keyword>
<evidence type="ECO:0000313" key="2">
    <source>
        <dbReference type="EMBL" id="EQD40872.1"/>
    </source>
</evidence>
<reference evidence="2" key="2">
    <citation type="journal article" date="2014" name="ISME J.">
        <title>Microbial stratification in low pH oxic and suboxic macroscopic growths along an acid mine drainage.</title>
        <authorList>
            <person name="Mendez-Garcia C."/>
            <person name="Mesa V."/>
            <person name="Sprenger R.R."/>
            <person name="Richter M."/>
            <person name="Diez M.S."/>
            <person name="Solano J."/>
            <person name="Bargiela R."/>
            <person name="Golyshina O.V."/>
            <person name="Manteca A."/>
            <person name="Ramos J.L."/>
            <person name="Gallego J.R."/>
            <person name="Llorente I."/>
            <person name="Martins Dos Santos V.A."/>
            <person name="Jensen O.N."/>
            <person name="Pelaez A.I."/>
            <person name="Sanchez J."/>
            <person name="Ferrer M."/>
        </authorList>
    </citation>
    <scope>NUCLEOTIDE SEQUENCE</scope>
</reference>
<accession>T0Z9W4</accession>